<protein>
    <submittedName>
        <fullName evidence="1">Uncharacterized protein</fullName>
    </submittedName>
</protein>
<sequence length="243" mass="27325">MAASFFVNLMQVEFESVLAVEHTGMVRMFNTLEDTGLKGFLVASGSVYESSILEFFANAKVITGTVISFIANRKLALTKDVFAEAFRLWAPRKKKEMKVEYMLLHDIVAKALCAKLDLLTWSLARTHKSSTPQIIDINDKNLTYLQDNVSSLDLMVERIKDDTIFARHSTVQLRRHLQTVVDGLEIKVDVLESTLARKFAENQQNLVALDNGLVRHFADSQQAIVDEVASLKSQVAEMVDCLK</sequence>
<proteinExistence type="predicted"/>
<evidence type="ECO:0000313" key="2">
    <source>
        <dbReference type="Proteomes" id="UP000250235"/>
    </source>
</evidence>
<dbReference type="AlphaFoldDB" id="A0A2Z7AQ31"/>
<dbReference type="Proteomes" id="UP000250235">
    <property type="component" value="Unassembled WGS sequence"/>
</dbReference>
<evidence type="ECO:0000313" key="1">
    <source>
        <dbReference type="EMBL" id="KZV23576.1"/>
    </source>
</evidence>
<gene>
    <name evidence="1" type="ORF">F511_32863</name>
</gene>
<name>A0A2Z7AQ31_9LAMI</name>
<accession>A0A2Z7AQ31</accession>
<dbReference type="OrthoDB" id="1751168at2759"/>
<reference evidence="1 2" key="1">
    <citation type="journal article" date="2015" name="Proc. Natl. Acad. Sci. U.S.A.">
        <title>The resurrection genome of Boea hygrometrica: A blueprint for survival of dehydration.</title>
        <authorList>
            <person name="Xiao L."/>
            <person name="Yang G."/>
            <person name="Zhang L."/>
            <person name="Yang X."/>
            <person name="Zhao S."/>
            <person name="Ji Z."/>
            <person name="Zhou Q."/>
            <person name="Hu M."/>
            <person name="Wang Y."/>
            <person name="Chen M."/>
            <person name="Xu Y."/>
            <person name="Jin H."/>
            <person name="Xiao X."/>
            <person name="Hu G."/>
            <person name="Bao F."/>
            <person name="Hu Y."/>
            <person name="Wan P."/>
            <person name="Li L."/>
            <person name="Deng X."/>
            <person name="Kuang T."/>
            <person name="Xiang C."/>
            <person name="Zhu J.K."/>
            <person name="Oliver M.J."/>
            <person name="He Y."/>
        </authorList>
    </citation>
    <scope>NUCLEOTIDE SEQUENCE [LARGE SCALE GENOMIC DNA]</scope>
    <source>
        <strain evidence="2">cv. XS01</strain>
    </source>
</reference>
<dbReference type="EMBL" id="KV013440">
    <property type="protein sequence ID" value="KZV23576.1"/>
    <property type="molecule type" value="Genomic_DNA"/>
</dbReference>
<organism evidence="1 2">
    <name type="scientific">Dorcoceras hygrometricum</name>
    <dbReference type="NCBI Taxonomy" id="472368"/>
    <lineage>
        <taxon>Eukaryota</taxon>
        <taxon>Viridiplantae</taxon>
        <taxon>Streptophyta</taxon>
        <taxon>Embryophyta</taxon>
        <taxon>Tracheophyta</taxon>
        <taxon>Spermatophyta</taxon>
        <taxon>Magnoliopsida</taxon>
        <taxon>eudicotyledons</taxon>
        <taxon>Gunneridae</taxon>
        <taxon>Pentapetalae</taxon>
        <taxon>asterids</taxon>
        <taxon>lamiids</taxon>
        <taxon>Lamiales</taxon>
        <taxon>Gesneriaceae</taxon>
        <taxon>Didymocarpoideae</taxon>
        <taxon>Trichosporeae</taxon>
        <taxon>Loxocarpinae</taxon>
        <taxon>Dorcoceras</taxon>
    </lineage>
</organism>
<keyword evidence="2" id="KW-1185">Reference proteome</keyword>